<dbReference type="STRING" id="765420.OSCT_2555"/>
<gene>
    <name evidence="1" type="ORF">OSCT_2555</name>
</gene>
<dbReference type="Gene3D" id="3.30.450.30">
    <property type="entry name" value="Dynein light chain 2a, cytoplasmic"/>
    <property type="match status" value="1"/>
</dbReference>
<reference evidence="1 2" key="1">
    <citation type="journal article" date="2011" name="J. Bacteriol.">
        <title>Draft genome sequence of the anoxygenic filamentous phototrophic bacterium Oscillochloris trichoides subsp. DG-6.</title>
        <authorList>
            <person name="Kuznetsov B.B."/>
            <person name="Ivanovsky R.N."/>
            <person name="Keppen O.I."/>
            <person name="Sukhacheva M.V."/>
            <person name="Bumazhkin B.K."/>
            <person name="Patutina E.O."/>
            <person name="Beletsky A.V."/>
            <person name="Mardanov A.V."/>
            <person name="Baslerov R.V."/>
            <person name="Panteleeva A.N."/>
            <person name="Kolganova T.V."/>
            <person name="Ravin N.V."/>
            <person name="Skryabin K.G."/>
        </authorList>
    </citation>
    <scope>NUCLEOTIDE SEQUENCE [LARGE SCALE GENOMIC DNA]</scope>
    <source>
        <strain evidence="1 2">DG-6</strain>
    </source>
</reference>
<dbReference type="HOGENOM" id="CLU_939555_0_0_0"/>
<accession>E1IGV4</accession>
<dbReference type="EMBL" id="ADVR01000112">
    <property type="protein sequence ID" value="EFO79429.1"/>
    <property type="molecule type" value="Genomic_DNA"/>
</dbReference>
<keyword evidence="2" id="KW-1185">Reference proteome</keyword>
<evidence type="ECO:0000313" key="2">
    <source>
        <dbReference type="Proteomes" id="UP000054010"/>
    </source>
</evidence>
<comment type="caution">
    <text evidence="1">The sequence shown here is derived from an EMBL/GenBank/DDBJ whole genome shotgun (WGS) entry which is preliminary data.</text>
</comment>
<dbReference type="AlphaFoldDB" id="E1IGV4"/>
<protein>
    <submittedName>
        <fullName evidence="1">Uncharacterized protein</fullName>
    </submittedName>
</protein>
<dbReference type="Proteomes" id="UP000054010">
    <property type="component" value="Unassembled WGS sequence"/>
</dbReference>
<dbReference type="OrthoDB" id="145796at2"/>
<sequence length="296" mass="33122">MRYSILMFETDTARSSAWSEALLRIANQQGITITVTVARTAPVAQFHAGRRQFHLLVAPLSDESLNLVTRLRTRSTHLRALFLHPPETPEQLLQDVRWRGYTLAVVPESPDAFVFAVSKALGLTLIDDPEHHGRPAATVSDVQVLLDVLRWQTKAQLVLYTDYIGNLITQRGDPSKLELDAISSLIAGSFGNSFELGRALHDPNTRHLSVLEGEQFDLYATNAGNYRLLALIFDKEFVSPKLGYVWLQLKRSADQLSHMRIVEGNVGEVIAAELTESLNNEFDRIFGSDLVDTRKS</sequence>
<dbReference type="SUPFAM" id="SSF103196">
    <property type="entry name" value="Roadblock/LC7 domain"/>
    <property type="match status" value="1"/>
</dbReference>
<proteinExistence type="predicted"/>
<organism evidence="1 2">
    <name type="scientific">Oscillochloris trichoides DG-6</name>
    <dbReference type="NCBI Taxonomy" id="765420"/>
    <lineage>
        <taxon>Bacteria</taxon>
        <taxon>Bacillati</taxon>
        <taxon>Chloroflexota</taxon>
        <taxon>Chloroflexia</taxon>
        <taxon>Chloroflexales</taxon>
        <taxon>Chloroflexineae</taxon>
        <taxon>Oscillochloridaceae</taxon>
        <taxon>Oscillochloris</taxon>
    </lineage>
</organism>
<evidence type="ECO:0000313" key="1">
    <source>
        <dbReference type="EMBL" id="EFO79429.1"/>
    </source>
</evidence>
<name>E1IGV4_9CHLR</name>